<proteinExistence type="predicted"/>
<evidence type="ECO:0000313" key="2">
    <source>
        <dbReference type="EMBL" id="KAL1258133.1"/>
    </source>
</evidence>
<organism evidence="2 3">
    <name type="scientific">Cirrhinus molitorella</name>
    <name type="common">mud carp</name>
    <dbReference type="NCBI Taxonomy" id="172907"/>
    <lineage>
        <taxon>Eukaryota</taxon>
        <taxon>Metazoa</taxon>
        <taxon>Chordata</taxon>
        <taxon>Craniata</taxon>
        <taxon>Vertebrata</taxon>
        <taxon>Euteleostomi</taxon>
        <taxon>Actinopterygii</taxon>
        <taxon>Neopterygii</taxon>
        <taxon>Teleostei</taxon>
        <taxon>Ostariophysi</taxon>
        <taxon>Cypriniformes</taxon>
        <taxon>Cyprinidae</taxon>
        <taxon>Labeoninae</taxon>
        <taxon>Labeonini</taxon>
        <taxon>Cirrhinus</taxon>
    </lineage>
</organism>
<name>A0ABR3LZ33_9TELE</name>
<keyword evidence="3" id="KW-1185">Reference proteome</keyword>
<dbReference type="Proteomes" id="UP001558613">
    <property type="component" value="Unassembled WGS sequence"/>
</dbReference>
<feature type="region of interest" description="Disordered" evidence="1">
    <location>
        <begin position="77"/>
        <end position="104"/>
    </location>
</feature>
<evidence type="ECO:0000256" key="1">
    <source>
        <dbReference type="SAM" id="MobiDB-lite"/>
    </source>
</evidence>
<evidence type="ECO:0000313" key="3">
    <source>
        <dbReference type="Proteomes" id="UP001558613"/>
    </source>
</evidence>
<comment type="caution">
    <text evidence="2">The sequence shown here is derived from an EMBL/GenBank/DDBJ whole genome shotgun (WGS) entry which is preliminary data.</text>
</comment>
<gene>
    <name evidence="2" type="ORF">QQF64_011377</name>
</gene>
<accession>A0ABR3LZ33</accession>
<reference evidence="2 3" key="1">
    <citation type="submission" date="2023-09" db="EMBL/GenBank/DDBJ databases">
        <authorList>
            <person name="Wang M."/>
        </authorList>
    </citation>
    <scope>NUCLEOTIDE SEQUENCE [LARGE SCALE GENOMIC DNA]</scope>
    <source>
        <strain evidence="2">GT-2023</strain>
        <tissue evidence="2">Liver</tissue>
    </source>
</reference>
<sequence>MRYARPNNAEELKATIRATWALITPEQCHRLIDSMPLHIAAVIQAKGVLTLITDTAPKATCNMAAVKIQEARKNIYMGGPRGPYGPPSSQSPRQIIPPGMVQLD</sequence>
<dbReference type="InterPro" id="IPR036397">
    <property type="entry name" value="RNaseH_sf"/>
</dbReference>
<protein>
    <submittedName>
        <fullName evidence="2">Uncharacterized protein</fullName>
    </submittedName>
</protein>
<dbReference type="Gene3D" id="3.30.420.10">
    <property type="entry name" value="Ribonuclease H-like superfamily/Ribonuclease H"/>
    <property type="match status" value="1"/>
</dbReference>
<dbReference type="EMBL" id="JAYMGO010000017">
    <property type="protein sequence ID" value="KAL1258133.1"/>
    <property type="molecule type" value="Genomic_DNA"/>
</dbReference>
<feature type="compositionally biased region" description="Low complexity" evidence="1">
    <location>
        <begin position="87"/>
        <end position="98"/>
    </location>
</feature>